<evidence type="ECO:0000313" key="5">
    <source>
        <dbReference type="Proteomes" id="UP000237351"/>
    </source>
</evidence>
<protein>
    <submittedName>
        <fullName evidence="4">Integration host factor subunit beta</fullName>
    </submittedName>
</protein>
<dbReference type="CDD" id="cd13836">
    <property type="entry name" value="IHF_B"/>
    <property type="match status" value="1"/>
</dbReference>
<dbReference type="PRINTS" id="PR01727">
    <property type="entry name" value="DNABINDINGHU"/>
</dbReference>
<dbReference type="RefSeq" id="WP_085784803.1">
    <property type="nucleotide sequence ID" value="NZ_CP008743.1"/>
</dbReference>
<dbReference type="EMBL" id="CP008743">
    <property type="protein sequence ID" value="ARN85256.1"/>
    <property type="molecule type" value="Genomic_DNA"/>
</dbReference>
<sequence>MTRSELVLKLLSQKPGLTNSQAEKSIDVVFEEISAALSTGKRVEIRGFGVFTTRRREPRLGRNPRTGVSVKVSGKVVPFFKAGKYLRDRLNVNSR</sequence>
<comment type="similarity">
    <text evidence="1 3">Belongs to the bacterial histone-like protein family.</text>
</comment>
<dbReference type="PANTHER" id="PTHR33175">
    <property type="entry name" value="DNA-BINDING PROTEIN HU"/>
    <property type="match status" value="1"/>
</dbReference>
<dbReference type="GO" id="GO:0030527">
    <property type="term" value="F:structural constituent of chromatin"/>
    <property type="evidence" value="ECO:0007669"/>
    <property type="project" value="InterPro"/>
</dbReference>
<dbReference type="SUPFAM" id="SSF47729">
    <property type="entry name" value="IHF-like DNA-binding proteins"/>
    <property type="match status" value="1"/>
</dbReference>
<dbReference type="InterPro" id="IPR020816">
    <property type="entry name" value="Histone-like_DNA-bd_CS"/>
</dbReference>
<dbReference type="InterPro" id="IPR000119">
    <property type="entry name" value="Hist_DNA-bd"/>
</dbReference>
<dbReference type="Pfam" id="PF00216">
    <property type="entry name" value="Bac_DNA_binding"/>
    <property type="match status" value="1"/>
</dbReference>
<organism evidence="4 5">
    <name type="scientific">Candidatus Nucleicultrix amoebiphila FS5</name>
    <dbReference type="NCBI Taxonomy" id="1414854"/>
    <lineage>
        <taxon>Bacteria</taxon>
        <taxon>Pseudomonadati</taxon>
        <taxon>Pseudomonadota</taxon>
        <taxon>Alphaproteobacteria</taxon>
        <taxon>Holosporales</taxon>
        <taxon>Candidatus Nucleicultricaceae</taxon>
        <taxon>Candidatus Nucleicultrix</taxon>
    </lineage>
</organism>
<dbReference type="InterPro" id="IPR010992">
    <property type="entry name" value="IHF-like_DNA-bd_dom_sf"/>
</dbReference>
<accession>A0A1W6N689</accession>
<dbReference type="SMART" id="SM00411">
    <property type="entry name" value="BHL"/>
    <property type="match status" value="1"/>
</dbReference>
<name>A0A1W6N689_9PROT</name>
<dbReference type="PANTHER" id="PTHR33175:SF5">
    <property type="entry name" value="INTEGRATION HOST FACTOR SUBUNIT BETA"/>
    <property type="match status" value="1"/>
</dbReference>
<keyword evidence="5" id="KW-1185">Reference proteome</keyword>
<dbReference type="GO" id="GO:0003677">
    <property type="term" value="F:DNA binding"/>
    <property type="evidence" value="ECO:0007669"/>
    <property type="project" value="UniProtKB-KW"/>
</dbReference>
<evidence type="ECO:0000256" key="3">
    <source>
        <dbReference type="RuleBase" id="RU003939"/>
    </source>
</evidence>
<evidence type="ECO:0000256" key="1">
    <source>
        <dbReference type="ARBA" id="ARBA00010529"/>
    </source>
</evidence>
<evidence type="ECO:0000256" key="2">
    <source>
        <dbReference type="ARBA" id="ARBA00023125"/>
    </source>
</evidence>
<gene>
    <name evidence="4" type="ORF">GQ61_08105</name>
</gene>
<dbReference type="NCBIfam" id="NF001222">
    <property type="entry name" value="PRK00199.1"/>
    <property type="match status" value="1"/>
</dbReference>
<dbReference type="PROSITE" id="PS00045">
    <property type="entry name" value="HISTONE_LIKE"/>
    <property type="match status" value="1"/>
</dbReference>
<dbReference type="KEGG" id="naf:GQ61_08105"/>
<dbReference type="AlphaFoldDB" id="A0A1W6N689"/>
<proteinExistence type="inferred from homology"/>
<reference evidence="4 5" key="1">
    <citation type="submission" date="2014-06" db="EMBL/GenBank/DDBJ databases">
        <title>The genome of the endonuclear symbiont Nucleicultrix amoebiphila.</title>
        <authorList>
            <person name="Schulz F."/>
            <person name="Horn M."/>
        </authorList>
    </citation>
    <scope>NUCLEOTIDE SEQUENCE [LARGE SCALE GENOMIC DNA]</scope>
    <source>
        <strain evidence="4 5">FS5</strain>
    </source>
</reference>
<dbReference type="Proteomes" id="UP000237351">
    <property type="component" value="Chromosome"/>
</dbReference>
<dbReference type="Gene3D" id="4.10.520.10">
    <property type="entry name" value="IHF-like DNA-binding proteins"/>
    <property type="match status" value="1"/>
</dbReference>
<dbReference type="STRING" id="1414854.GQ61_08105"/>
<evidence type="ECO:0000313" key="4">
    <source>
        <dbReference type="EMBL" id="ARN85256.1"/>
    </source>
</evidence>
<dbReference type="OrthoDB" id="9804203at2"/>
<keyword evidence="2" id="KW-0238">DNA-binding</keyword>
<dbReference type="GO" id="GO:0005829">
    <property type="term" value="C:cytosol"/>
    <property type="evidence" value="ECO:0007669"/>
    <property type="project" value="TreeGrafter"/>
</dbReference>